<keyword evidence="1" id="KW-0175">Coiled coil</keyword>
<accession>A0A371IV32</accession>
<reference evidence="3 4" key="1">
    <citation type="journal article" date="2017" name="Genome Announc.">
        <title>Draft Genome Sequence of Romboutsia maritimum sp. nov. Strain CCRI-22766(T), Isolated from Coastal Estuarine Mud.</title>
        <authorList>
            <person name="Maheux A.F."/>
            <person name="Boudreau D.K."/>
            <person name="Berube E."/>
            <person name="Boissinot M."/>
            <person name="Raymond F."/>
            <person name="Brodeur S."/>
            <person name="Corbeil J."/>
            <person name="Brightwell G."/>
            <person name="Broda D."/>
            <person name="Omar R.F."/>
            <person name="Bergeron M.G."/>
        </authorList>
    </citation>
    <scope>NUCLEOTIDE SEQUENCE [LARGE SCALE GENOMIC DNA]</scope>
    <source>
        <strain evidence="3 4">CCRI-22766</strain>
    </source>
</reference>
<dbReference type="EMBL" id="NOJZ02000003">
    <property type="protein sequence ID" value="RDY24336.1"/>
    <property type="molecule type" value="Genomic_DNA"/>
</dbReference>
<feature type="coiled-coil region" evidence="1">
    <location>
        <begin position="309"/>
        <end position="336"/>
    </location>
</feature>
<feature type="transmembrane region" description="Helical" evidence="2">
    <location>
        <begin position="399"/>
        <end position="419"/>
    </location>
</feature>
<dbReference type="AlphaFoldDB" id="A0A371IV32"/>
<sequence length="420" mass="48639">MMNNINNNSYNRNLYGKSQIKSSNEIKQIQNKLLPEINIEELPKEELIKLNKFQNEEFVKLFKKIQEQIKEAELIAIKIVKGEKLTAEEQRFIREKYPDMKQTAEQSIKESKDLKEELKSCKTDGERQKLLSNAISDVKDMAKKGALSEIQVRIKMSGVEEVAKSLKKIQEQVQKAELIAVKIVKGEKLTAEELRFIREKYPDMKQTAEQSIKECKNLRQELKNCKTDGERQKILSNAISDVEDMAKKGVLSKVEVRIKMLAIEEVVMFSKKIPEQIKKAELIAIKIVKGEKLTSKEVLFISEEYPDMKQIAEQSIKECKDLKEELKNCKTNEERQKVLSNAINDVEDMAKKGILSEVQVRIRMSAIEEVKKEDEKMNNKEKEPKFYINPYIYINSGEFLDKLAVIMIIVVIIIGILYIF</sequence>
<keyword evidence="4" id="KW-1185">Reference proteome</keyword>
<keyword evidence="2" id="KW-0472">Membrane</keyword>
<proteinExistence type="predicted"/>
<feature type="coiled-coil region" evidence="1">
    <location>
        <begin position="159"/>
        <end position="228"/>
    </location>
</feature>
<protein>
    <submittedName>
        <fullName evidence="3">Uncharacterized protein</fullName>
    </submittedName>
</protein>
<evidence type="ECO:0000256" key="2">
    <source>
        <dbReference type="SAM" id="Phobius"/>
    </source>
</evidence>
<dbReference type="Proteomes" id="UP000243494">
    <property type="component" value="Unassembled WGS sequence"/>
</dbReference>
<dbReference type="RefSeq" id="WP_095406500.1">
    <property type="nucleotide sequence ID" value="NZ_NOJZ02000003.1"/>
</dbReference>
<keyword evidence="2" id="KW-0812">Transmembrane</keyword>
<name>A0A371IV32_9FIRM</name>
<dbReference type="OrthoDB" id="1750308at2"/>
<gene>
    <name evidence="3" type="ORF">CHF27_002985</name>
</gene>
<comment type="caution">
    <text evidence="3">The sequence shown here is derived from an EMBL/GenBank/DDBJ whole genome shotgun (WGS) entry which is preliminary data.</text>
</comment>
<evidence type="ECO:0000256" key="1">
    <source>
        <dbReference type="SAM" id="Coils"/>
    </source>
</evidence>
<keyword evidence="2" id="KW-1133">Transmembrane helix</keyword>
<organism evidence="3 4">
    <name type="scientific">Romboutsia maritimum</name>
    <dbReference type="NCBI Taxonomy" id="2020948"/>
    <lineage>
        <taxon>Bacteria</taxon>
        <taxon>Bacillati</taxon>
        <taxon>Bacillota</taxon>
        <taxon>Clostridia</taxon>
        <taxon>Peptostreptococcales</taxon>
        <taxon>Peptostreptococcaceae</taxon>
        <taxon>Romboutsia</taxon>
    </lineage>
</organism>
<evidence type="ECO:0000313" key="3">
    <source>
        <dbReference type="EMBL" id="RDY24336.1"/>
    </source>
</evidence>
<evidence type="ECO:0000313" key="4">
    <source>
        <dbReference type="Proteomes" id="UP000243494"/>
    </source>
</evidence>